<dbReference type="AlphaFoldDB" id="G2GIB6"/>
<proteinExistence type="predicted"/>
<feature type="region of interest" description="Disordered" evidence="1">
    <location>
        <begin position="339"/>
        <end position="364"/>
    </location>
</feature>
<sequence>MIRCPATVPDRHFARLAGHLRALRGAARLTQRALADDANISRGAVQRAESGTAPPTAAVLNAYLRACGAGPADQDKARRLHALGRTAQRGKLPGLKAPAPHLVRDARDFSLVLAAAYERAGAPPLRDFDRPGRARVPLATASRIVNRQALPSSRQQLITFLTVCGIPPAAQRPYLDAYHHVTSQRSTRPAPPRRQLTQLIRRTHPLPLAHGGPDTGAHYDFDRLAAGIRPVLEALTAYHARYDVNRLAAGIRPAVEALAAHGARYDVDRLAAGIRPAVEALAAAPAVRNAPAAATAGVQVFADALAVMSRSAIQEAHRNGTTPPDWITATNLLTHGMGFARPDGPPPELPAAPAPVPPPPAPAA</sequence>
<dbReference type="Pfam" id="PF13560">
    <property type="entry name" value="HTH_31"/>
    <property type="match status" value="1"/>
</dbReference>
<evidence type="ECO:0000259" key="2">
    <source>
        <dbReference type="PROSITE" id="PS50943"/>
    </source>
</evidence>
<accession>G2GIB6</accession>
<name>G2GIB6_9ACTN</name>
<dbReference type="CDD" id="cd00093">
    <property type="entry name" value="HTH_XRE"/>
    <property type="match status" value="1"/>
</dbReference>
<dbReference type="EMBL" id="AGBF01000125">
    <property type="protein sequence ID" value="EGX56735.1"/>
    <property type="molecule type" value="Genomic_DNA"/>
</dbReference>
<feature type="compositionally biased region" description="Pro residues" evidence="1">
    <location>
        <begin position="343"/>
        <end position="364"/>
    </location>
</feature>
<dbReference type="PROSITE" id="PS50943">
    <property type="entry name" value="HTH_CROC1"/>
    <property type="match status" value="1"/>
</dbReference>
<dbReference type="RefSeq" id="WP_007500522.1">
    <property type="nucleotide sequence ID" value="NZ_AGBF01000125.1"/>
</dbReference>
<dbReference type="Gene3D" id="1.10.260.40">
    <property type="entry name" value="lambda repressor-like DNA-binding domains"/>
    <property type="match status" value="1"/>
</dbReference>
<gene>
    <name evidence="3" type="ORF">SZN_26281</name>
</gene>
<evidence type="ECO:0000313" key="3">
    <source>
        <dbReference type="EMBL" id="EGX56735.1"/>
    </source>
</evidence>
<organism evidence="3 4">
    <name type="scientific">Streptomyces zinciresistens K42</name>
    <dbReference type="NCBI Taxonomy" id="700597"/>
    <lineage>
        <taxon>Bacteria</taxon>
        <taxon>Bacillati</taxon>
        <taxon>Actinomycetota</taxon>
        <taxon>Actinomycetes</taxon>
        <taxon>Kitasatosporales</taxon>
        <taxon>Streptomycetaceae</taxon>
        <taxon>Streptomyces</taxon>
    </lineage>
</organism>
<dbReference type="InterPro" id="IPR001387">
    <property type="entry name" value="Cro/C1-type_HTH"/>
</dbReference>
<feature type="domain" description="HTH cro/C1-type" evidence="2">
    <location>
        <begin position="20"/>
        <end position="74"/>
    </location>
</feature>
<dbReference type="SMART" id="SM00530">
    <property type="entry name" value="HTH_XRE"/>
    <property type="match status" value="1"/>
</dbReference>
<dbReference type="InterPro" id="IPR010982">
    <property type="entry name" value="Lambda_DNA-bd_dom_sf"/>
</dbReference>
<dbReference type="SUPFAM" id="SSF47413">
    <property type="entry name" value="lambda repressor-like DNA-binding domains"/>
    <property type="match status" value="1"/>
</dbReference>
<dbReference type="Proteomes" id="UP000004217">
    <property type="component" value="Unassembled WGS sequence"/>
</dbReference>
<evidence type="ECO:0000256" key="1">
    <source>
        <dbReference type="SAM" id="MobiDB-lite"/>
    </source>
</evidence>
<comment type="caution">
    <text evidence="3">The sequence shown here is derived from an EMBL/GenBank/DDBJ whole genome shotgun (WGS) entry which is preliminary data.</text>
</comment>
<keyword evidence="4" id="KW-1185">Reference proteome</keyword>
<dbReference type="PATRIC" id="fig|700597.3.peg.5160"/>
<evidence type="ECO:0000313" key="4">
    <source>
        <dbReference type="Proteomes" id="UP000004217"/>
    </source>
</evidence>
<dbReference type="OrthoDB" id="4176749at2"/>
<reference evidence="3 4" key="1">
    <citation type="submission" date="2011-08" db="EMBL/GenBank/DDBJ databases">
        <authorList>
            <person name="Lin Y."/>
            <person name="Hao X."/>
            <person name="Johnstone L."/>
            <person name="Miller S.J."/>
            <person name="Wei G."/>
            <person name="Rensing C."/>
        </authorList>
    </citation>
    <scope>NUCLEOTIDE SEQUENCE [LARGE SCALE GENOMIC DNA]</scope>
    <source>
        <strain evidence="3 4">K42</strain>
    </source>
</reference>
<dbReference type="GO" id="GO:0003677">
    <property type="term" value="F:DNA binding"/>
    <property type="evidence" value="ECO:0007669"/>
    <property type="project" value="InterPro"/>
</dbReference>
<protein>
    <recommendedName>
        <fullName evidence="2">HTH cro/C1-type domain-containing protein</fullName>
    </recommendedName>
</protein>